<dbReference type="SUPFAM" id="SSF50494">
    <property type="entry name" value="Trypsin-like serine proteases"/>
    <property type="match status" value="2"/>
</dbReference>
<organism evidence="3 4">
    <name type="scientific">Papilio xuthus</name>
    <name type="common">Asian swallowtail butterfly</name>
    <dbReference type="NCBI Taxonomy" id="66420"/>
    <lineage>
        <taxon>Eukaryota</taxon>
        <taxon>Metazoa</taxon>
        <taxon>Ecdysozoa</taxon>
        <taxon>Arthropoda</taxon>
        <taxon>Hexapoda</taxon>
        <taxon>Insecta</taxon>
        <taxon>Pterygota</taxon>
        <taxon>Neoptera</taxon>
        <taxon>Endopterygota</taxon>
        <taxon>Lepidoptera</taxon>
        <taxon>Glossata</taxon>
        <taxon>Ditrysia</taxon>
        <taxon>Papilionoidea</taxon>
        <taxon>Papilionidae</taxon>
        <taxon>Papilioninae</taxon>
        <taxon>Papilio</taxon>
    </lineage>
</organism>
<dbReference type="PANTHER" id="PTHR24260:SF136">
    <property type="entry name" value="GH08193P-RELATED"/>
    <property type="match status" value="1"/>
</dbReference>
<feature type="domain" description="Peptidase S1" evidence="2">
    <location>
        <begin position="658"/>
        <end position="865"/>
    </location>
</feature>
<dbReference type="PANTHER" id="PTHR24260">
    <property type="match status" value="1"/>
</dbReference>
<sequence>MREAYVDGDLERMPGARWVPVVLLLVLLCQPTANSLAADEDLSQMAAWAHVAWYMAVWSQRCELCNNLQATSTSRAFGRGTAGWGYACTSRSATKTNPWQRVDTFSSTNDCGRDNWCCTDDSGLSVSAPPDVASSSSPPEGTGKRCAPAFRRLMGDVARLRRACSLAVSGSLLSECAGKRHCAGSYSNCRNIAIFVLSQGTACEPSTTVRGASPSTGSFRFVAYVVRFTHYTPTCPIGRGSGPASQDTRFVDCCRPGGDVNRNQRTKSGLYCGGALVSSRAVLTSAGCVATIAEESVWARVPASAAPTRNYAVVDKLRHEGYNSGEPRPCPSAARYGTMVGKSSACRNSKNDFGLLILKDSVEFSTSPFSACVSFALPPAVGCRAAGFDALEEVVLTPVSLRDGDCSQRNRSIPDLMCAIPALAGAAPCAISPGAPGGLALAGVVRRNCRAGAARLGKLQPHADWLQLQLRRLGVPAWREERKMALARYGALAVLAALALVLPAAAQQPDDNNNLYKACVREDSRSGYCVHDNMCYSNFTLATGTTFIGSTQARESQCGGLLWCCVIDTVPSPEITPRGPGPYCGAPGPGITPAPGPGITPAPGPGITPAPGPGITPAPGSGITPAPGPEISPATDPGISPAPFNKSNCSLYYSDCHWCVGLYRTGGDVTRGQRMESGLYCAGALVAPRVVLTSGTCVRAVGREAVWARVPGATDSAHHYAVKQKIIHPKYNSGTHENDFGLFLLGEEVRREEGPACVGRGGVLARDCVAVGFDANEELIATAVSVTDGDCPGRQRPRNIPDLACGISTEETCHVKPGGVILCPSPADGQGGLEIVGVARKRCEAGKVLLGKLEPHMKWLQAELRRLGAPLLQYTA</sequence>
<dbReference type="InterPro" id="IPR001254">
    <property type="entry name" value="Trypsin_dom"/>
</dbReference>
<protein>
    <recommendedName>
        <fullName evidence="2">Peptidase S1 domain-containing protein</fullName>
    </recommendedName>
</protein>
<keyword evidence="1" id="KW-0732">Signal</keyword>
<dbReference type="Gene3D" id="2.40.10.10">
    <property type="entry name" value="Trypsin-like serine proteases"/>
    <property type="match status" value="2"/>
</dbReference>
<feature type="chain" id="PRO_5005857400" description="Peptidase S1 domain-containing protein" evidence="1">
    <location>
        <begin position="38"/>
        <end position="876"/>
    </location>
</feature>
<evidence type="ECO:0000256" key="1">
    <source>
        <dbReference type="SAM" id="SignalP"/>
    </source>
</evidence>
<proteinExistence type="predicted"/>
<dbReference type="AlphaFoldDB" id="A0A0N0PAG2"/>
<dbReference type="InterPro" id="IPR009003">
    <property type="entry name" value="Peptidase_S1_PA"/>
</dbReference>
<feature type="signal peptide" evidence="1">
    <location>
        <begin position="1"/>
        <end position="37"/>
    </location>
</feature>
<dbReference type="Proteomes" id="UP000053268">
    <property type="component" value="Unassembled WGS sequence"/>
</dbReference>
<name>A0A0N0PAG2_PAPXU</name>
<feature type="domain" description="Peptidase S1" evidence="2">
    <location>
        <begin position="208"/>
        <end position="471"/>
    </location>
</feature>
<evidence type="ECO:0000259" key="2">
    <source>
        <dbReference type="PROSITE" id="PS50240"/>
    </source>
</evidence>
<dbReference type="SMART" id="SM00020">
    <property type="entry name" value="Tryp_SPc"/>
    <property type="match status" value="1"/>
</dbReference>
<dbReference type="InterPro" id="IPR043504">
    <property type="entry name" value="Peptidase_S1_PA_chymotrypsin"/>
</dbReference>
<accession>A0A0N0PAG2</accession>
<dbReference type="PROSITE" id="PS50240">
    <property type="entry name" value="TRYPSIN_DOM"/>
    <property type="match status" value="2"/>
</dbReference>
<evidence type="ECO:0000313" key="3">
    <source>
        <dbReference type="EMBL" id="KPJ05855.1"/>
    </source>
</evidence>
<dbReference type="STRING" id="66420.A0A0N0PAG2"/>
<dbReference type="GO" id="GO:0006508">
    <property type="term" value="P:proteolysis"/>
    <property type="evidence" value="ECO:0007669"/>
    <property type="project" value="InterPro"/>
</dbReference>
<dbReference type="EMBL" id="KQ458499">
    <property type="protein sequence ID" value="KPJ05855.1"/>
    <property type="molecule type" value="Genomic_DNA"/>
</dbReference>
<dbReference type="Pfam" id="PF00089">
    <property type="entry name" value="Trypsin"/>
    <property type="match status" value="2"/>
</dbReference>
<evidence type="ECO:0000313" key="4">
    <source>
        <dbReference type="Proteomes" id="UP000053268"/>
    </source>
</evidence>
<gene>
    <name evidence="3" type="ORF">RR46_00807</name>
</gene>
<keyword evidence="4" id="KW-1185">Reference proteome</keyword>
<dbReference type="InterPro" id="IPR051333">
    <property type="entry name" value="CLIP_Serine_Protease"/>
</dbReference>
<dbReference type="GO" id="GO:0004252">
    <property type="term" value="F:serine-type endopeptidase activity"/>
    <property type="evidence" value="ECO:0007669"/>
    <property type="project" value="InterPro"/>
</dbReference>
<reference evidence="3 4" key="1">
    <citation type="journal article" date="2015" name="Nat. Commun.">
        <title>Outbred genome sequencing and CRISPR/Cas9 gene editing in butterflies.</title>
        <authorList>
            <person name="Li X."/>
            <person name="Fan D."/>
            <person name="Zhang W."/>
            <person name="Liu G."/>
            <person name="Zhang L."/>
            <person name="Zhao L."/>
            <person name="Fang X."/>
            <person name="Chen L."/>
            <person name="Dong Y."/>
            <person name="Chen Y."/>
            <person name="Ding Y."/>
            <person name="Zhao R."/>
            <person name="Feng M."/>
            <person name="Zhu Y."/>
            <person name="Feng Y."/>
            <person name="Jiang X."/>
            <person name="Zhu D."/>
            <person name="Xiang H."/>
            <person name="Feng X."/>
            <person name="Li S."/>
            <person name="Wang J."/>
            <person name="Zhang G."/>
            <person name="Kronforst M.R."/>
            <person name="Wang W."/>
        </authorList>
    </citation>
    <scope>NUCLEOTIDE SEQUENCE [LARGE SCALE GENOMIC DNA]</scope>
    <source>
        <strain evidence="3">Ya'a_city_454_Px</strain>
        <tissue evidence="3">Whole body</tissue>
    </source>
</reference>